<dbReference type="InterPro" id="IPR012349">
    <property type="entry name" value="Split_barrel_FMN-bd"/>
</dbReference>
<dbReference type="Proteomes" id="UP001597229">
    <property type="component" value="Unassembled WGS sequence"/>
</dbReference>
<protein>
    <submittedName>
        <fullName evidence="2">Pyridoxamine 5'-phosphate oxidase family protein</fullName>
        <ecNumber evidence="2">1.-.-.-</ecNumber>
    </submittedName>
</protein>
<organism evidence="2 3">
    <name type="scientific">Nocardioides ginsengisoli</name>
    <dbReference type="NCBI Taxonomy" id="363868"/>
    <lineage>
        <taxon>Bacteria</taxon>
        <taxon>Bacillati</taxon>
        <taxon>Actinomycetota</taxon>
        <taxon>Actinomycetes</taxon>
        <taxon>Propionibacteriales</taxon>
        <taxon>Nocardioidaceae</taxon>
        <taxon>Nocardioides</taxon>
    </lineage>
</organism>
<dbReference type="RefSeq" id="WP_367918361.1">
    <property type="nucleotide sequence ID" value="NZ_BAABAC010000010.1"/>
</dbReference>
<keyword evidence="3" id="KW-1185">Reference proteome</keyword>
<accession>A0ABW3W1G7</accession>
<dbReference type="EMBL" id="JBHTLX010000019">
    <property type="protein sequence ID" value="MFD1248891.1"/>
    <property type="molecule type" value="Genomic_DNA"/>
</dbReference>
<dbReference type="Pfam" id="PF12900">
    <property type="entry name" value="Pyridox_ox_2"/>
    <property type="match status" value="1"/>
</dbReference>
<dbReference type="GO" id="GO:0016491">
    <property type="term" value="F:oxidoreductase activity"/>
    <property type="evidence" value="ECO:0007669"/>
    <property type="project" value="UniProtKB-KW"/>
</dbReference>
<keyword evidence="2" id="KW-0560">Oxidoreductase</keyword>
<dbReference type="Gene3D" id="2.30.110.10">
    <property type="entry name" value="Electron Transport, Fmn-binding Protein, Chain A"/>
    <property type="match status" value="1"/>
</dbReference>
<dbReference type="InterPro" id="IPR024747">
    <property type="entry name" value="Pyridox_Oxase-rel"/>
</dbReference>
<sequence>MSRTEPTRMPELMSHDRADLDALLEAGVLAHLSFVDDDGTPAVLPTAVARWGDLLLAHGSTGSRWMRRVASGVPTAVSVAVVDGVIVARSAFESSLVSTSAVLFGSFAVLEGADHEAALDVLTDRMLPGRTSEVRRHTRRELAATLVLAMPIQTWSLRRSDGWPEDPEEDVAGSAWAGLLRYGAPPVTRHPAPDLRPGIPEPGSLDRVRGVR</sequence>
<comment type="caution">
    <text evidence="2">The sequence shown here is derived from an EMBL/GenBank/DDBJ whole genome shotgun (WGS) entry which is preliminary data.</text>
</comment>
<evidence type="ECO:0000256" key="1">
    <source>
        <dbReference type="SAM" id="MobiDB-lite"/>
    </source>
</evidence>
<dbReference type="PANTHER" id="PTHR34071:SF2">
    <property type="entry name" value="FLAVIN-NUCLEOTIDE-BINDING PROTEIN"/>
    <property type="match status" value="1"/>
</dbReference>
<gene>
    <name evidence="2" type="ORF">ACFQ3F_13915</name>
</gene>
<feature type="region of interest" description="Disordered" evidence="1">
    <location>
        <begin position="187"/>
        <end position="212"/>
    </location>
</feature>
<name>A0ABW3W1G7_9ACTN</name>
<evidence type="ECO:0000313" key="2">
    <source>
        <dbReference type="EMBL" id="MFD1248891.1"/>
    </source>
</evidence>
<dbReference type="PANTHER" id="PTHR34071">
    <property type="entry name" value="5-NITROIMIDAZOLE ANTIBIOTICS RESISTANCE PROTEIN, NIMA-FAMILY-RELATED PROTEIN-RELATED"/>
    <property type="match status" value="1"/>
</dbReference>
<reference evidence="3" key="1">
    <citation type="journal article" date="2019" name="Int. J. Syst. Evol. Microbiol.">
        <title>The Global Catalogue of Microorganisms (GCM) 10K type strain sequencing project: providing services to taxonomists for standard genome sequencing and annotation.</title>
        <authorList>
            <consortium name="The Broad Institute Genomics Platform"/>
            <consortium name="The Broad Institute Genome Sequencing Center for Infectious Disease"/>
            <person name="Wu L."/>
            <person name="Ma J."/>
        </authorList>
    </citation>
    <scope>NUCLEOTIDE SEQUENCE [LARGE SCALE GENOMIC DNA]</scope>
    <source>
        <strain evidence="3">CCUG 52478</strain>
    </source>
</reference>
<proteinExistence type="predicted"/>
<dbReference type="EC" id="1.-.-.-" evidence="2"/>
<evidence type="ECO:0000313" key="3">
    <source>
        <dbReference type="Proteomes" id="UP001597229"/>
    </source>
</evidence>
<dbReference type="SUPFAM" id="SSF50475">
    <property type="entry name" value="FMN-binding split barrel"/>
    <property type="match status" value="1"/>
</dbReference>